<organism evidence="1 2">
    <name type="scientific">Tetranychus urticae</name>
    <name type="common">Two-spotted spider mite</name>
    <dbReference type="NCBI Taxonomy" id="32264"/>
    <lineage>
        <taxon>Eukaryota</taxon>
        <taxon>Metazoa</taxon>
        <taxon>Ecdysozoa</taxon>
        <taxon>Arthropoda</taxon>
        <taxon>Chelicerata</taxon>
        <taxon>Arachnida</taxon>
        <taxon>Acari</taxon>
        <taxon>Acariformes</taxon>
        <taxon>Trombidiformes</taxon>
        <taxon>Prostigmata</taxon>
        <taxon>Eleutherengona</taxon>
        <taxon>Raphignathae</taxon>
        <taxon>Tetranychoidea</taxon>
        <taxon>Tetranychidae</taxon>
        <taxon>Tetranychus</taxon>
    </lineage>
</organism>
<dbReference type="HOGENOM" id="CLU_3034963_0_0_1"/>
<evidence type="ECO:0000313" key="2">
    <source>
        <dbReference type="Proteomes" id="UP000015104"/>
    </source>
</evidence>
<dbReference type="Proteomes" id="UP000015104">
    <property type="component" value="Unassembled WGS sequence"/>
</dbReference>
<name>T1KZ45_TETUR</name>
<proteinExistence type="predicted"/>
<dbReference type="EnsemblMetazoa" id="tetur28g00300.1">
    <property type="protein sequence ID" value="tetur28g00300.1"/>
    <property type="gene ID" value="tetur28g00300"/>
</dbReference>
<dbReference type="AlphaFoldDB" id="T1KZ45"/>
<reference evidence="1" key="2">
    <citation type="submission" date="2015-06" db="UniProtKB">
        <authorList>
            <consortium name="EnsemblMetazoa"/>
        </authorList>
    </citation>
    <scope>IDENTIFICATION</scope>
</reference>
<accession>T1KZ45</accession>
<reference evidence="2" key="1">
    <citation type="submission" date="2011-08" db="EMBL/GenBank/DDBJ databases">
        <authorList>
            <person name="Rombauts S."/>
        </authorList>
    </citation>
    <scope>NUCLEOTIDE SEQUENCE</scope>
    <source>
        <strain evidence="2">London</strain>
    </source>
</reference>
<evidence type="ECO:0000313" key="1">
    <source>
        <dbReference type="EnsemblMetazoa" id="tetur28g00300.1"/>
    </source>
</evidence>
<protein>
    <submittedName>
        <fullName evidence="1">Uncharacterized protein</fullName>
    </submittedName>
</protein>
<sequence>MVNLYIVQDLMMIQSTSKKWSCNKKQLRKERKRSHLEATAVTEAITIIIVDTDII</sequence>
<dbReference type="EMBL" id="CAEY01000736">
    <property type="status" value="NOT_ANNOTATED_CDS"/>
    <property type="molecule type" value="Genomic_DNA"/>
</dbReference>
<keyword evidence="2" id="KW-1185">Reference proteome</keyword>